<gene>
    <name evidence="1" type="ORF">IC006_2234</name>
    <name evidence="2" type="ORF">IC007_2240</name>
</gene>
<dbReference type="GeneID" id="41718555"/>
<sequence length="146" mass="16592">MKAIIKYDNGETEEVELEKKEVIPSDQGNVAHFKYVKLDKSKSIVIHVYLPTTEEPNVRAIDIGKEVVERKTSISRYNNIADDLITRAKFMSPSVDKCVFCGDLASNTFKGKKVCSSCFAELNKHGEASEEFSKYLRNKTIHKWNS</sequence>
<dbReference type="Proteomes" id="UP000322983">
    <property type="component" value="Chromosome"/>
</dbReference>
<dbReference type="STRING" id="1294262.GCA_001316085_02223"/>
<evidence type="ECO:0000313" key="1">
    <source>
        <dbReference type="EMBL" id="BBG24900.1"/>
    </source>
</evidence>
<reference evidence="2 3" key="2">
    <citation type="journal article" date="2020" name="Int. J. Syst. Evol. Microbiol.">
        <title>Sulfuracidifex tepidarius gen. nov., sp. nov. and transfer of Sulfolobus metallicus Huber and Stetter 1992 to the genus Sulfuracidifex as Sulfuracidifex metallicus comb. nov.</title>
        <authorList>
            <person name="Itoh T."/>
            <person name="Miura T."/>
            <person name="Sakai H.D."/>
            <person name="Kato S."/>
            <person name="Ohkuma M."/>
            <person name="Takashina T."/>
        </authorList>
    </citation>
    <scope>NUCLEOTIDE SEQUENCE</scope>
    <source>
        <strain evidence="1 3">IC-006</strain>
        <strain evidence="2">IC-007</strain>
    </source>
</reference>
<evidence type="ECO:0000313" key="3">
    <source>
        <dbReference type="Proteomes" id="UP000322983"/>
    </source>
</evidence>
<keyword evidence="3" id="KW-1185">Reference proteome</keyword>
<proteinExistence type="predicted"/>
<evidence type="ECO:0000313" key="4">
    <source>
        <dbReference type="Proteomes" id="UP000325030"/>
    </source>
</evidence>
<dbReference type="RefSeq" id="WP_149528725.1">
    <property type="nucleotide sequence ID" value="NZ_AP018929.1"/>
</dbReference>
<dbReference type="AlphaFoldDB" id="A0A510E5C3"/>
<dbReference type="KEGG" id="step:IC006_2234"/>
<dbReference type="Proteomes" id="UP000325030">
    <property type="component" value="Chromosome"/>
</dbReference>
<reference evidence="4" key="1">
    <citation type="submission" date="2018-09" db="EMBL/GenBank/DDBJ databases">
        <title>Complete Genome Sequencing of Sulfolobus sp. JCM 16834.</title>
        <authorList>
            <person name="Kato S."/>
            <person name="Itoh T."/>
            <person name="Ohkuma M."/>
        </authorList>
    </citation>
    <scope>NUCLEOTIDE SEQUENCE [LARGE SCALE GENOMIC DNA]</scope>
    <source>
        <strain evidence="4">IC-007</strain>
    </source>
</reference>
<accession>A0A510E5C3</accession>
<organism evidence="2 4">
    <name type="scientific">Sulfuracidifex tepidarius</name>
    <dbReference type="NCBI Taxonomy" id="1294262"/>
    <lineage>
        <taxon>Archaea</taxon>
        <taxon>Thermoproteota</taxon>
        <taxon>Thermoprotei</taxon>
        <taxon>Sulfolobales</taxon>
        <taxon>Sulfolobaceae</taxon>
        <taxon>Sulfuracidifex</taxon>
    </lineage>
</organism>
<dbReference type="EMBL" id="AP018929">
    <property type="protein sequence ID" value="BBG24900.1"/>
    <property type="molecule type" value="Genomic_DNA"/>
</dbReference>
<dbReference type="EMBL" id="AP018930">
    <property type="protein sequence ID" value="BBG27686.1"/>
    <property type="molecule type" value="Genomic_DNA"/>
</dbReference>
<accession>A0A510DY51</accession>
<dbReference type="OrthoDB" id="42969at2157"/>
<evidence type="ECO:0000313" key="2">
    <source>
        <dbReference type="EMBL" id="BBG27686.1"/>
    </source>
</evidence>
<protein>
    <submittedName>
        <fullName evidence="2">Uncharacterized protein</fullName>
    </submittedName>
</protein>
<name>A0A510E5C3_9CREN</name>